<reference evidence="4 5" key="1">
    <citation type="submission" date="2020-02" db="EMBL/GenBank/DDBJ databases">
        <authorList>
            <person name="Kim M.K."/>
        </authorList>
    </citation>
    <scope>NUCLEOTIDE SEQUENCE [LARGE SCALE GENOMIC DNA]</scope>
    <source>
        <strain evidence="4 5">17J57-3</strain>
    </source>
</reference>
<dbReference type="RefSeq" id="WP_163960522.1">
    <property type="nucleotide sequence ID" value="NZ_JAAIVB010000010.1"/>
</dbReference>
<dbReference type="SUPFAM" id="SSF48452">
    <property type="entry name" value="TPR-like"/>
    <property type="match status" value="1"/>
</dbReference>
<dbReference type="PROSITE" id="PS50005">
    <property type="entry name" value="TPR"/>
    <property type="match status" value="1"/>
</dbReference>
<feature type="compositionally biased region" description="Basic residues" evidence="2">
    <location>
        <begin position="156"/>
        <end position="166"/>
    </location>
</feature>
<feature type="chain" id="PRO_5025424127" evidence="3">
    <location>
        <begin position="22"/>
        <end position="174"/>
    </location>
</feature>
<keyword evidence="5" id="KW-1185">Reference proteome</keyword>
<accession>A0A6B3SGM2</accession>
<dbReference type="Proteomes" id="UP000482155">
    <property type="component" value="Unassembled WGS sequence"/>
</dbReference>
<sequence>MKRLILAGALLAAVHAMDAIAGPQDAAQLGRAYLAEGETVAAAKSFAEQQRMAPYDPVALNNLGVARAAAGDYLTALDYISRAQKAAPYRTDIQDNLNALREWVKAYSVRSEDEVLADDNVPQEPPTPWPVALSQQAMAAEPASAQSTDTTEGKRAERKRSKRSSNRCKASSCK</sequence>
<evidence type="ECO:0000256" key="2">
    <source>
        <dbReference type="SAM" id="MobiDB-lite"/>
    </source>
</evidence>
<proteinExistence type="predicted"/>
<dbReference type="AlphaFoldDB" id="A0A6B3SGM2"/>
<keyword evidence="3" id="KW-0732">Signal</keyword>
<dbReference type="InterPro" id="IPR019734">
    <property type="entry name" value="TPR_rpt"/>
</dbReference>
<evidence type="ECO:0000313" key="4">
    <source>
        <dbReference type="EMBL" id="NEX60027.1"/>
    </source>
</evidence>
<feature type="repeat" description="TPR" evidence="1">
    <location>
        <begin position="57"/>
        <end position="90"/>
    </location>
</feature>
<keyword evidence="1" id="KW-0802">TPR repeat</keyword>
<feature type="signal peptide" evidence="3">
    <location>
        <begin position="1"/>
        <end position="21"/>
    </location>
</feature>
<dbReference type="Gene3D" id="1.25.40.10">
    <property type="entry name" value="Tetratricopeptide repeat domain"/>
    <property type="match status" value="1"/>
</dbReference>
<comment type="caution">
    <text evidence="4">The sequence shown here is derived from an EMBL/GenBank/DDBJ whole genome shotgun (WGS) entry which is preliminary data.</text>
</comment>
<dbReference type="InterPro" id="IPR011990">
    <property type="entry name" value="TPR-like_helical_dom_sf"/>
</dbReference>
<evidence type="ECO:0000256" key="1">
    <source>
        <dbReference type="PROSITE-ProRule" id="PRU00339"/>
    </source>
</evidence>
<feature type="region of interest" description="Disordered" evidence="2">
    <location>
        <begin position="115"/>
        <end position="174"/>
    </location>
</feature>
<gene>
    <name evidence="4" type="ORF">G3574_02950</name>
</gene>
<evidence type="ECO:0000256" key="3">
    <source>
        <dbReference type="SAM" id="SignalP"/>
    </source>
</evidence>
<name>A0A6B3SGM2_9BURK</name>
<organism evidence="4 5">
    <name type="scientific">Noviherbaspirillum galbum</name>
    <dbReference type="NCBI Taxonomy" id="2709383"/>
    <lineage>
        <taxon>Bacteria</taxon>
        <taxon>Pseudomonadati</taxon>
        <taxon>Pseudomonadota</taxon>
        <taxon>Betaproteobacteria</taxon>
        <taxon>Burkholderiales</taxon>
        <taxon>Oxalobacteraceae</taxon>
        <taxon>Noviherbaspirillum</taxon>
    </lineage>
</organism>
<protein>
    <submittedName>
        <fullName evidence="4">Uncharacterized protein</fullName>
    </submittedName>
</protein>
<evidence type="ECO:0000313" key="5">
    <source>
        <dbReference type="Proteomes" id="UP000482155"/>
    </source>
</evidence>
<dbReference type="EMBL" id="JAAIVB010000010">
    <property type="protein sequence ID" value="NEX60027.1"/>
    <property type="molecule type" value="Genomic_DNA"/>
</dbReference>